<gene>
    <name evidence="2" type="ORF">VDAG_08197</name>
</gene>
<feature type="region of interest" description="Disordered" evidence="1">
    <location>
        <begin position="143"/>
        <end position="167"/>
    </location>
</feature>
<dbReference type="EMBL" id="DS572713">
    <property type="protein sequence ID" value="EGY17033.1"/>
    <property type="molecule type" value="Genomic_DNA"/>
</dbReference>
<evidence type="ECO:0000256" key="1">
    <source>
        <dbReference type="SAM" id="MobiDB-lite"/>
    </source>
</evidence>
<proteinExistence type="predicted"/>
<sequence length="167" mass="17075">MSHNPAFRTPVGPASSNSKCAAPSSTLLDGSSDAWLSVTTGTKVGHATTTGPSFPIPSYAFSKHAAVRLLIVASCTTTMDRGDVNPLAPRSALVSSSFAPQLVDLSSTMIVGAKASCGTAKSPSSGVFTNSPDQRSAIICRTRASGGRLSSSSAKRDSEDVGVQQRT</sequence>
<accession>G2XDG5</accession>
<protein>
    <submittedName>
        <fullName evidence="2">Uncharacterized protein</fullName>
    </submittedName>
</protein>
<evidence type="ECO:0000313" key="2">
    <source>
        <dbReference type="EMBL" id="EGY17033.1"/>
    </source>
</evidence>
<dbReference type="KEGG" id="vda:VDAG_08197"/>
<feature type="compositionally biased region" description="Low complexity" evidence="1">
    <location>
        <begin position="143"/>
        <end position="153"/>
    </location>
</feature>
<dbReference type="RefSeq" id="XP_009655869.1">
    <property type="nucleotide sequence ID" value="XM_009657574.1"/>
</dbReference>
<dbReference type="HOGENOM" id="CLU_1595825_0_0_1"/>
<dbReference type="InParanoid" id="G2XDG5"/>
<keyword evidence="3" id="KW-1185">Reference proteome</keyword>
<dbReference type="AlphaFoldDB" id="G2XDG5"/>
<name>G2XDG5_VERDV</name>
<feature type="compositionally biased region" description="Polar residues" evidence="1">
    <location>
        <begin position="14"/>
        <end position="25"/>
    </location>
</feature>
<reference evidence="2 3" key="1">
    <citation type="submission" date="2008-03" db="EMBL/GenBank/DDBJ databases">
        <title>The Genome Sequence of Verticillium dahliae VdLs.17.</title>
        <authorList>
            <consortium name="The Broad Institute Genome Sequencing Platform"/>
            <person name="Ma L.-J.J."/>
            <person name="Klosterman S.J."/>
            <person name="Subbarao K."/>
            <person name="Dobinson K."/>
            <person name="Veronese P."/>
            <person name="Kang S."/>
            <person name="Gold S.E."/>
            <person name="Young S."/>
            <person name="Jaffe D."/>
            <person name="Gnerre S."/>
            <person name="Berlin A."/>
            <person name="Heiman D."/>
            <person name="Hepburn T."/>
            <person name="Sykes S."/>
            <person name="Alvarado L."/>
            <person name="Kodira C.D."/>
            <person name="Lander E."/>
            <person name="Galagan J."/>
            <person name="Nusbaum C."/>
            <person name="Birren B."/>
        </authorList>
    </citation>
    <scope>NUCLEOTIDE SEQUENCE [LARGE SCALE GENOMIC DNA]</scope>
    <source>
        <strain evidence="3">VdLs.17 / ATCC MYA-4575 / FGSC 10137</strain>
    </source>
</reference>
<organism evidence="2 3">
    <name type="scientific">Verticillium dahliae (strain VdLs.17 / ATCC MYA-4575 / FGSC 10137)</name>
    <name type="common">Verticillium wilt</name>
    <dbReference type="NCBI Taxonomy" id="498257"/>
    <lineage>
        <taxon>Eukaryota</taxon>
        <taxon>Fungi</taxon>
        <taxon>Dikarya</taxon>
        <taxon>Ascomycota</taxon>
        <taxon>Pezizomycotina</taxon>
        <taxon>Sordariomycetes</taxon>
        <taxon>Hypocreomycetidae</taxon>
        <taxon>Glomerellales</taxon>
        <taxon>Plectosphaerellaceae</taxon>
        <taxon>Verticillium</taxon>
    </lineage>
</organism>
<dbReference type="GeneID" id="20709660"/>
<dbReference type="Proteomes" id="UP000001611">
    <property type="component" value="Chromosome 6"/>
</dbReference>
<evidence type="ECO:0000313" key="3">
    <source>
        <dbReference type="Proteomes" id="UP000001611"/>
    </source>
</evidence>
<feature type="region of interest" description="Disordered" evidence="1">
    <location>
        <begin position="1"/>
        <end position="25"/>
    </location>
</feature>